<dbReference type="Proteomes" id="UP000467841">
    <property type="component" value="Unassembled WGS sequence"/>
</dbReference>
<keyword evidence="2" id="KW-1185">Reference proteome</keyword>
<evidence type="ECO:0000313" key="1">
    <source>
        <dbReference type="EMBL" id="CAA7014955.1"/>
    </source>
</evidence>
<name>A0A6D2HI39_9BRAS</name>
<reference evidence="1" key="1">
    <citation type="submission" date="2020-01" db="EMBL/GenBank/DDBJ databases">
        <authorList>
            <person name="Mishra B."/>
        </authorList>
    </citation>
    <scope>NUCLEOTIDE SEQUENCE [LARGE SCALE GENOMIC DNA]</scope>
</reference>
<evidence type="ECO:0000313" key="2">
    <source>
        <dbReference type="Proteomes" id="UP000467841"/>
    </source>
</evidence>
<protein>
    <submittedName>
        <fullName evidence="1">Uncharacterized protein</fullName>
    </submittedName>
</protein>
<organism evidence="1 2">
    <name type="scientific">Microthlaspi erraticum</name>
    <dbReference type="NCBI Taxonomy" id="1685480"/>
    <lineage>
        <taxon>Eukaryota</taxon>
        <taxon>Viridiplantae</taxon>
        <taxon>Streptophyta</taxon>
        <taxon>Embryophyta</taxon>
        <taxon>Tracheophyta</taxon>
        <taxon>Spermatophyta</taxon>
        <taxon>Magnoliopsida</taxon>
        <taxon>eudicotyledons</taxon>
        <taxon>Gunneridae</taxon>
        <taxon>Pentapetalae</taxon>
        <taxon>rosids</taxon>
        <taxon>malvids</taxon>
        <taxon>Brassicales</taxon>
        <taxon>Brassicaceae</taxon>
        <taxon>Coluteocarpeae</taxon>
        <taxon>Microthlaspi</taxon>
    </lineage>
</organism>
<dbReference type="AlphaFoldDB" id="A0A6D2HI39"/>
<comment type="caution">
    <text evidence="1">The sequence shown here is derived from an EMBL/GenBank/DDBJ whole genome shotgun (WGS) entry which is preliminary data.</text>
</comment>
<gene>
    <name evidence="1" type="ORF">MERR_LOCUS2190</name>
</gene>
<sequence length="81" mass="8809">MTLPRKSGLSLLKKNTMIIHSFVEASSLAAVLNDGDISRVQLLLCGITIMQGDESQGHLLSANYQVIVNPTRGRELGWDAD</sequence>
<dbReference type="EMBL" id="CACVBM020000133">
    <property type="protein sequence ID" value="CAA7014955.1"/>
    <property type="molecule type" value="Genomic_DNA"/>
</dbReference>
<proteinExistence type="predicted"/>
<accession>A0A6D2HI39</accession>